<feature type="transmembrane region" description="Helical" evidence="1">
    <location>
        <begin position="62"/>
        <end position="90"/>
    </location>
</feature>
<evidence type="ECO:0008006" key="4">
    <source>
        <dbReference type="Google" id="ProtNLM"/>
    </source>
</evidence>
<keyword evidence="1" id="KW-0472">Membrane</keyword>
<feature type="transmembrane region" description="Helical" evidence="1">
    <location>
        <begin position="102"/>
        <end position="122"/>
    </location>
</feature>
<keyword evidence="3" id="KW-1185">Reference proteome</keyword>
<protein>
    <recommendedName>
        <fullName evidence="4">DUF2232 domain-containing protein</fullName>
    </recommendedName>
</protein>
<reference evidence="2 3" key="1">
    <citation type="submission" date="2013-12" db="EMBL/GenBank/DDBJ databases">
        <authorList>
            <consortium name="DOE Joint Genome Institute"/>
            <person name="Smidt H."/>
            <person name="Huntemann M."/>
            <person name="Han J."/>
            <person name="Chen A."/>
            <person name="Kyrpides N."/>
            <person name="Mavromatis K."/>
            <person name="Markowitz V."/>
            <person name="Palaniappan K."/>
            <person name="Ivanova N."/>
            <person name="Schaumberg A."/>
            <person name="Pati A."/>
            <person name="Liolios K."/>
            <person name="Nordberg H.P."/>
            <person name="Cantor M.N."/>
            <person name="Hua S.X."/>
            <person name="Woyke T."/>
        </authorList>
    </citation>
    <scope>NUCLEOTIDE SEQUENCE [LARGE SCALE GENOMIC DNA]</scope>
    <source>
        <strain evidence="3">DSM 15288</strain>
    </source>
</reference>
<dbReference type="STRING" id="871968.DESME_15765"/>
<feature type="transmembrane region" description="Helical" evidence="1">
    <location>
        <begin position="170"/>
        <end position="193"/>
    </location>
</feature>
<dbReference type="InterPro" id="IPR018710">
    <property type="entry name" value="DUF2232"/>
</dbReference>
<organism evidence="2 3">
    <name type="scientific">Desulfitobacterium metallireducens DSM 15288</name>
    <dbReference type="NCBI Taxonomy" id="871968"/>
    <lineage>
        <taxon>Bacteria</taxon>
        <taxon>Bacillati</taxon>
        <taxon>Bacillota</taxon>
        <taxon>Clostridia</taxon>
        <taxon>Eubacteriales</taxon>
        <taxon>Desulfitobacteriaceae</taxon>
        <taxon>Desulfitobacterium</taxon>
    </lineage>
</organism>
<accession>W0EBT3</accession>
<dbReference type="OrthoDB" id="1726902at2"/>
<evidence type="ECO:0000256" key="1">
    <source>
        <dbReference type="SAM" id="Phobius"/>
    </source>
</evidence>
<dbReference type="AlphaFoldDB" id="W0EBT3"/>
<feature type="transmembrane region" description="Helical" evidence="1">
    <location>
        <begin position="213"/>
        <end position="230"/>
    </location>
</feature>
<dbReference type="KEGG" id="dmt:DESME_15765"/>
<dbReference type="RefSeq" id="WP_006716728.1">
    <property type="nucleotide sequence ID" value="NZ_CP007032.1"/>
</dbReference>
<dbReference type="eggNOG" id="COG4241">
    <property type="taxonomic scope" value="Bacteria"/>
</dbReference>
<dbReference type="EMBL" id="CP007032">
    <property type="protein sequence ID" value="AHF08325.1"/>
    <property type="molecule type" value="Genomic_DNA"/>
</dbReference>
<keyword evidence="1" id="KW-1133">Transmembrane helix</keyword>
<proteinExistence type="predicted"/>
<gene>
    <name evidence="2" type="ORF">DESME_15765</name>
</gene>
<feature type="transmembrane region" description="Helical" evidence="1">
    <location>
        <begin position="7"/>
        <end position="25"/>
    </location>
</feature>
<evidence type="ECO:0000313" key="3">
    <source>
        <dbReference type="Proteomes" id="UP000010847"/>
    </source>
</evidence>
<keyword evidence="1" id="KW-0812">Transmembrane</keyword>
<name>W0EBT3_9FIRM</name>
<evidence type="ECO:0000313" key="2">
    <source>
        <dbReference type="EMBL" id="AHF08325.1"/>
    </source>
</evidence>
<feature type="transmembrane region" description="Helical" evidence="1">
    <location>
        <begin position="242"/>
        <end position="265"/>
    </location>
</feature>
<sequence>MYVSDQKVTKGLAIFALLAGPWFGVAKGSGGWLLEVALLIATLSVGRSIGFKWMTLCLSIGYGIAFLLGGGLSSVINIGFLPWVSVLTIWGVEHVWSRKSNLFWSLVLAGVLGVLPVIPMILQGMGTELMQEISRSMMDQYRQSGMLTSFTQQGISEADIENYVQQFLQYLFLFIPALAALGSMMEYGAVYYFFARWFPQKDQPFPLFSSFRLPWFAIWGVNLGIVSYLVGDQWNLLSIRTFGLNVMLIYAGVAFVLGSAIFIYYLRSPRLSGFIKWILIFMGFVYFQVTIMGLILLGLFDLVLNFRRIPEDNSN</sequence>
<feature type="transmembrane region" description="Helical" evidence="1">
    <location>
        <begin position="277"/>
        <end position="300"/>
    </location>
</feature>
<dbReference type="Pfam" id="PF09991">
    <property type="entry name" value="DUF2232"/>
    <property type="match status" value="1"/>
</dbReference>
<dbReference type="Proteomes" id="UP000010847">
    <property type="component" value="Chromosome"/>
</dbReference>
<dbReference type="HOGENOM" id="CLU_068641_2_0_9"/>